<dbReference type="GO" id="GO:0032259">
    <property type="term" value="P:methylation"/>
    <property type="evidence" value="ECO:0007669"/>
    <property type="project" value="UniProtKB-KW"/>
</dbReference>
<dbReference type="AlphaFoldDB" id="A0A177HZL4"/>
<dbReference type="Proteomes" id="UP000077381">
    <property type="component" value="Unassembled WGS sequence"/>
</dbReference>
<evidence type="ECO:0000313" key="3">
    <source>
        <dbReference type="Proteomes" id="UP000077381"/>
    </source>
</evidence>
<proteinExistence type="predicted"/>
<dbReference type="Gene3D" id="3.40.50.150">
    <property type="entry name" value="Vaccinia Virus protein VP39"/>
    <property type="match status" value="1"/>
</dbReference>
<keyword evidence="2" id="KW-0489">Methyltransferase</keyword>
<evidence type="ECO:0000256" key="1">
    <source>
        <dbReference type="SAM" id="MobiDB-lite"/>
    </source>
</evidence>
<dbReference type="EMBL" id="LOHS01000027">
    <property type="protein sequence ID" value="OAH16029.1"/>
    <property type="molecule type" value="Genomic_DNA"/>
</dbReference>
<dbReference type="GO" id="GO:0008168">
    <property type="term" value="F:methyltransferase activity"/>
    <property type="evidence" value="ECO:0007669"/>
    <property type="project" value="UniProtKB-KW"/>
</dbReference>
<protein>
    <submittedName>
        <fullName evidence="2">S-adenosyl methyltransferase</fullName>
    </submittedName>
</protein>
<name>A0A177HZL4_9ACTN</name>
<feature type="region of interest" description="Disordered" evidence="1">
    <location>
        <begin position="42"/>
        <end position="63"/>
    </location>
</feature>
<dbReference type="Pfam" id="PF04672">
    <property type="entry name" value="Methyltransf_19"/>
    <property type="match status" value="1"/>
</dbReference>
<keyword evidence="2" id="KW-0808">Transferase</keyword>
<organism evidence="2 3">
    <name type="scientific">Streptomyces jeddahensis</name>
    <dbReference type="NCBI Taxonomy" id="1716141"/>
    <lineage>
        <taxon>Bacteria</taxon>
        <taxon>Bacillati</taxon>
        <taxon>Actinomycetota</taxon>
        <taxon>Actinomycetes</taxon>
        <taxon>Kitasatosporales</taxon>
        <taxon>Streptomycetaceae</taxon>
        <taxon>Streptomyces</taxon>
    </lineage>
</organism>
<dbReference type="PATRIC" id="fig|1716141.3.peg.582"/>
<comment type="caution">
    <text evidence="2">The sequence shown here is derived from an EMBL/GenBank/DDBJ whole genome shotgun (WGS) entry which is preliminary data.</text>
</comment>
<gene>
    <name evidence="2" type="ORF">STSP_05520</name>
</gene>
<sequence length="63" mass="6811">MYKARSLTMALCSHAEVVRFFDGMELVEPGVVVPTVWHPELGDPVPGQDDGAVPGYAGVARKR</sequence>
<keyword evidence="3" id="KW-1185">Reference proteome</keyword>
<accession>A0A177HZL4</accession>
<evidence type="ECO:0000313" key="2">
    <source>
        <dbReference type="EMBL" id="OAH16029.1"/>
    </source>
</evidence>
<dbReference type="InterPro" id="IPR006764">
    <property type="entry name" value="SAM_dep_MeTrfase_SAV2177_type"/>
</dbReference>
<dbReference type="InterPro" id="IPR029063">
    <property type="entry name" value="SAM-dependent_MTases_sf"/>
</dbReference>
<reference evidence="2 3" key="1">
    <citation type="submission" date="2015-12" db="EMBL/GenBank/DDBJ databases">
        <title>Genome sequence of Streptomyces sp. G25.</title>
        <authorList>
            <person name="Poehlein A."/>
            <person name="Roettig A."/>
            <person name="Hiessl S."/>
            <person name="Hauschild P."/>
            <person name="Schauer J."/>
            <person name="Madkour M.H."/>
            <person name="Al-Ansari A.M."/>
            <person name="Almakishah N.H."/>
            <person name="Steinbuechel A."/>
            <person name="Daniel R."/>
        </authorList>
    </citation>
    <scope>NUCLEOTIDE SEQUENCE [LARGE SCALE GENOMIC DNA]</scope>
    <source>
        <strain evidence="3">G25(2015)</strain>
    </source>
</reference>